<dbReference type="SMART" id="SM01167">
    <property type="entry name" value="DUF1900"/>
    <property type="match status" value="1"/>
</dbReference>
<dbReference type="InterPro" id="IPR015048">
    <property type="entry name" value="DUF1899"/>
</dbReference>
<reference evidence="8 9" key="1">
    <citation type="journal article" date="2022" name="Allergy">
        <title>Genome assembly and annotation of Periplaneta americana reveal a comprehensive cockroach allergen profile.</title>
        <authorList>
            <person name="Wang L."/>
            <person name="Xiong Q."/>
            <person name="Saelim N."/>
            <person name="Wang L."/>
            <person name="Nong W."/>
            <person name="Wan A.T."/>
            <person name="Shi M."/>
            <person name="Liu X."/>
            <person name="Cao Q."/>
            <person name="Hui J.H.L."/>
            <person name="Sookrung N."/>
            <person name="Leung T.F."/>
            <person name="Tungtrongchitr A."/>
            <person name="Tsui S.K.W."/>
        </authorList>
    </citation>
    <scope>NUCLEOTIDE SEQUENCE [LARGE SCALE GENOMIC DNA]</scope>
    <source>
        <strain evidence="8">PWHHKU_190912</strain>
    </source>
</reference>
<dbReference type="InterPro" id="IPR015505">
    <property type="entry name" value="Coronin"/>
</dbReference>
<feature type="repeat" description="WD" evidence="3">
    <location>
        <begin position="562"/>
        <end position="604"/>
    </location>
</feature>
<dbReference type="Pfam" id="PF02144">
    <property type="entry name" value="Rad1"/>
    <property type="match status" value="1"/>
</dbReference>
<evidence type="ECO:0000313" key="8">
    <source>
        <dbReference type="EMBL" id="KAJ4445374.1"/>
    </source>
</evidence>
<dbReference type="PANTHER" id="PTHR10856:SF0">
    <property type="entry name" value="CORONIN"/>
    <property type="match status" value="1"/>
</dbReference>
<comment type="similarity">
    <text evidence="4">Belongs to the WD repeat coronin family.</text>
</comment>
<organism evidence="8 9">
    <name type="scientific">Periplaneta americana</name>
    <name type="common">American cockroach</name>
    <name type="synonym">Blatta americana</name>
    <dbReference type="NCBI Taxonomy" id="6978"/>
    <lineage>
        <taxon>Eukaryota</taxon>
        <taxon>Metazoa</taxon>
        <taxon>Ecdysozoa</taxon>
        <taxon>Arthropoda</taxon>
        <taxon>Hexapoda</taxon>
        <taxon>Insecta</taxon>
        <taxon>Pterygota</taxon>
        <taxon>Neoptera</taxon>
        <taxon>Polyneoptera</taxon>
        <taxon>Dictyoptera</taxon>
        <taxon>Blattodea</taxon>
        <taxon>Blattoidea</taxon>
        <taxon>Blattidae</taxon>
        <taxon>Blattinae</taxon>
        <taxon>Periplaneta</taxon>
    </lineage>
</organism>
<feature type="coiled-coil region" evidence="5">
    <location>
        <begin position="878"/>
        <end position="905"/>
    </location>
</feature>
<dbReference type="SUPFAM" id="SSF55979">
    <property type="entry name" value="DNA clamp"/>
    <property type="match status" value="1"/>
</dbReference>
<dbReference type="SMART" id="SM00320">
    <property type="entry name" value="WD40"/>
    <property type="match status" value="3"/>
</dbReference>
<dbReference type="Gene3D" id="1.10.10.1450">
    <property type="match status" value="1"/>
</dbReference>
<comment type="caution">
    <text evidence="8">The sequence shown here is derived from an EMBL/GenBank/DDBJ whole genome shotgun (WGS) entry which is preliminary data.</text>
</comment>
<feature type="region of interest" description="Disordered" evidence="6">
    <location>
        <begin position="908"/>
        <end position="961"/>
    </location>
</feature>
<evidence type="ECO:0000256" key="4">
    <source>
        <dbReference type="RuleBase" id="RU280818"/>
    </source>
</evidence>
<dbReference type="Gene3D" id="3.70.10.10">
    <property type="match status" value="1"/>
</dbReference>
<feature type="compositionally biased region" description="Gly residues" evidence="6">
    <location>
        <begin position="855"/>
        <end position="868"/>
    </location>
</feature>
<accession>A0ABQ8TFM9</accession>
<evidence type="ECO:0000256" key="2">
    <source>
        <dbReference type="ARBA" id="ARBA00022737"/>
    </source>
</evidence>
<dbReference type="InterPro" id="IPR015943">
    <property type="entry name" value="WD40/YVTN_repeat-like_dom_sf"/>
</dbReference>
<dbReference type="PRINTS" id="PR01246">
    <property type="entry name" value="RAD1REPAIR"/>
</dbReference>
<proteinExistence type="inferred from homology"/>
<feature type="region of interest" description="Disordered" evidence="6">
    <location>
        <begin position="834"/>
        <end position="868"/>
    </location>
</feature>
<dbReference type="InterPro" id="IPR003011">
    <property type="entry name" value="Cell_cycle_checkpoint_Rad1"/>
</dbReference>
<dbReference type="InterPro" id="IPR036322">
    <property type="entry name" value="WD40_repeat_dom_sf"/>
</dbReference>
<feature type="compositionally biased region" description="Polar residues" evidence="6">
    <location>
        <begin position="934"/>
        <end position="947"/>
    </location>
</feature>
<dbReference type="PRINTS" id="PR01245">
    <property type="entry name" value="RAD1REC1"/>
</dbReference>
<evidence type="ECO:0000256" key="5">
    <source>
        <dbReference type="SAM" id="Coils"/>
    </source>
</evidence>
<keyword evidence="5" id="KW-0175">Coiled coil</keyword>
<dbReference type="Pfam" id="PF00400">
    <property type="entry name" value="WD40"/>
    <property type="match status" value="2"/>
</dbReference>
<protein>
    <recommendedName>
        <fullName evidence="4">Coronin</fullName>
    </recommendedName>
</protein>
<feature type="domain" description="DUF1899" evidence="7">
    <location>
        <begin position="439"/>
        <end position="503"/>
    </location>
</feature>
<dbReference type="EMBL" id="JAJSOF020000011">
    <property type="protein sequence ID" value="KAJ4445374.1"/>
    <property type="molecule type" value="Genomic_DNA"/>
</dbReference>
<dbReference type="InterPro" id="IPR019775">
    <property type="entry name" value="WD40_repeat_CS"/>
</dbReference>
<dbReference type="Pfam" id="PF16300">
    <property type="entry name" value="WD40_4"/>
    <property type="match status" value="1"/>
</dbReference>
<evidence type="ECO:0000256" key="1">
    <source>
        <dbReference type="ARBA" id="ARBA00022574"/>
    </source>
</evidence>
<dbReference type="SMART" id="SM01166">
    <property type="entry name" value="DUF1899"/>
    <property type="match status" value="1"/>
</dbReference>
<evidence type="ECO:0000256" key="3">
    <source>
        <dbReference type="PROSITE-ProRule" id="PRU00221"/>
    </source>
</evidence>
<keyword evidence="9" id="KW-1185">Reference proteome</keyword>
<dbReference type="Proteomes" id="UP001148838">
    <property type="component" value="Unassembled WGS sequence"/>
</dbReference>
<dbReference type="InterPro" id="IPR001680">
    <property type="entry name" value="WD40_rpt"/>
</dbReference>
<evidence type="ECO:0000259" key="7">
    <source>
        <dbReference type="SMART" id="SM01166"/>
    </source>
</evidence>
<gene>
    <name evidence="8" type="ORF">ANN_07179</name>
</gene>
<keyword evidence="1 3" id="KW-0853">WD repeat</keyword>
<feature type="repeat" description="WD" evidence="3">
    <location>
        <begin position="512"/>
        <end position="554"/>
    </location>
</feature>
<sequence>MALLSQNDTVEDYLFEAYLDSVKHIYGLLKAVNFKDVGKENATCFATEKGLKVTVEDSKCVQASAFIQKEMFQRYSLNDEQVAFKVNLSVLVECLNIFGGTATALKMCYQGYGYPLTMLLEEGGVITDCSIRTLEPEEILDFNFSAESVLNKIILRSECLKEVFAELDSSSDLIEILLSPDPPYFRITTSGIAGDTKVDIPKNSDMIETFQCTTVATSRYKLSHVKPSAKSLAISQKVSIRTDDRGLLCFQYMIPADNHTCFIEYCFSRKMTERIEQRYCIKFCQKLGDSQSQTIRKIQQVFGEDAMGVNKLRSDSTDSKMAAHQRRVSSVVAGPKLLGVQLLLRGSVQKTRHVDSDQLALASRQRPTHSSQLIHTFLAKHGITTVCQPPYSPDLAPCDFWLFPKLKIPLKGSRFESREEIMWNAMTELNTIPKEDFQRVVRSSKFRHVYGSALKREQCYDNIRVSKSSWDSTFCAVNPKFLAIIVESAGGGAFIVLPLSKVGRIAADHPLVGGHKGPVLDIAWCPHNDNVIASGSEDCVVKVWQIPDSGISRTLTEPVVDLLYHQRRVGLVLWHPTAQNVLLTAGSDNQVAVWNVGTGEVLVHIDCHPDIVYSASWNWDGSQLLTTCKDKKMRLIDPRTGTVQEEAVCHEGSKATRAIFLKSGLIFTTGFSKMSERQYSLRAPEHLSEPIVMVELDTSNGVMFPLYDPDTNLVYLCGKGDSVIRYFEITAEPPFVHYINTFQTPDPQRGIGMMPKRGCDVNSCEITRFYRLNNSGLCQVITMTVPRKSELFQEDLYPDTAGDQAATSAEEWIAGKDAEPLLISLREGYVPSTQKSDLKVSRRSNVLDKMPPKGSRGGSGGTGVSGGGATVQLPDKFLEEFHEEIRKLKAVIVKHETRIRALEARLSAAPAAGHTGGEEEGRVGDGLGVGQPPRGSSSESLNNTHTSPPVALSQELAPDEV</sequence>
<dbReference type="PROSITE" id="PS50082">
    <property type="entry name" value="WD_REPEATS_2"/>
    <property type="match status" value="2"/>
</dbReference>
<keyword evidence="2 4" id="KW-0677">Repeat</keyword>
<dbReference type="PANTHER" id="PTHR10856">
    <property type="entry name" value="CORONIN"/>
    <property type="match status" value="1"/>
</dbReference>
<dbReference type="PROSITE" id="PS00678">
    <property type="entry name" value="WD_REPEATS_1"/>
    <property type="match status" value="1"/>
</dbReference>
<dbReference type="CDD" id="cd00577">
    <property type="entry name" value="PCNA"/>
    <property type="match status" value="1"/>
</dbReference>
<dbReference type="PROSITE" id="PS50294">
    <property type="entry name" value="WD_REPEATS_REGION"/>
    <property type="match status" value="2"/>
</dbReference>
<dbReference type="InterPro" id="IPR003021">
    <property type="entry name" value="Rad1_Rec1_Rad17"/>
</dbReference>
<evidence type="ECO:0000313" key="9">
    <source>
        <dbReference type="Proteomes" id="UP001148838"/>
    </source>
</evidence>
<dbReference type="Pfam" id="PF08953">
    <property type="entry name" value="DUF1899"/>
    <property type="match status" value="1"/>
</dbReference>
<dbReference type="Gene3D" id="2.130.10.10">
    <property type="entry name" value="YVTN repeat-like/Quinoprotein amine dehydrogenase"/>
    <property type="match status" value="1"/>
</dbReference>
<name>A0ABQ8TFM9_PERAM</name>
<dbReference type="InterPro" id="IPR046938">
    <property type="entry name" value="DNA_clamp_sf"/>
</dbReference>
<evidence type="ECO:0000256" key="6">
    <source>
        <dbReference type="SAM" id="MobiDB-lite"/>
    </source>
</evidence>
<dbReference type="SUPFAM" id="SSF50978">
    <property type="entry name" value="WD40 repeat-like"/>
    <property type="match status" value="1"/>
</dbReference>